<feature type="compositionally biased region" description="Basic and acidic residues" evidence="1">
    <location>
        <begin position="252"/>
        <end position="262"/>
    </location>
</feature>
<feature type="transmembrane region" description="Helical" evidence="2">
    <location>
        <begin position="12"/>
        <end position="34"/>
    </location>
</feature>
<dbReference type="Proteomes" id="UP000515160">
    <property type="component" value="Chromosome 3"/>
</dbReference>
<keyword evidence="2" id="KW-1133">Transmembrane helix</keyword>
<accession>A0A9C6T2E4</accession>
<feature type="transmembrane region" description="Helical" evidence="2">
    <location>
        <begin position="40"/>
        <end position="60"/>
    </location>
</feature>
<dbReference type="GeneID" id="117569836"/>
<organism evidence="3 4">
    <name type="scientific">Drosophila albomicans</name>
    <name type="common">Fruit fly</name>
    <dbReference type="NCBI Taxonomy" id="7291"/>
    <lineage>
        <taxon>Eukaryota</taxon>
        <taxon>Metazoa</taxon>
        <taxon>Ecdysozoa</taxon>
        <taxon>Arthropoda</taxon>
        <taxon>Hexapoda</taxon>
        <taxon>Insecta</taxon>
        <taxon>Pterygota</taxon>
        <taxon>Neoptera</taxon>
        <taxon>Endopterygota</taxon>
        <taxon>Diptera</taxon>
        <taxon>Brachycera</taxon>
        <taxon>Muscomorpha</taxon>
        <taxon>Ephydroidea</taxon>
        <taxon>Drosophilidae</taxon>
        <taxon>Drosophila</taxon>
    </lineage>
</organism>
<gene>
    <name evidence="4" type="primary">LOC117569836</name>
</gene>
<feature type="transmembrane region" description="Helical" evidence="2">
    <location>
        <begin position="72"/>
        <end position="93"/>
    </location>
</feature>
<dbReference type="AlphaFoldDB" id="A0A9C6T2E4"/>
<keyword evidence="3" id="KW-1185">Reference proteome</keyword>
<evidence type="ECO:0000256" key="1">
    <source>
        <dbReference type="SAM" id="MobiDB-lite"/>
    </source>
</evidence>
<keyword evidence="2" id="KW-0472">Membrane</keyword>
<evidence type="ECO:0000313" key="3">
    <source>
        <dbReference type="Proteomes" id="UP000515160"/>
    </source>
</evidence>
<dbReference type="RefSeq" id="XP_051860223.1">
    <property type="nucleotide sequence ID" value="XM_052004263.1"/>
</dbReference>
<evidence type="ECO:0000256" key="2">
    <source>
        <dbReference type="SAM" id="Phobius"/>
    </source>
</evidence>
<evidence type="ECO:0000313" key="4">
    <source>
        <dbReference type="RefSeq" id="XP_051860223.1"/>
    </source>
</evidence>
<reference evidence="4" key="1">
    <citation type="submission" date="2025-08" db="UniProtKB">
        <authorList>
            <consortium name="RefSeq"/>
        </authorList>
    </citation>
    <scope>IDENTIFICATION</scope>
    <source>
        <strain evidence="4">15112-1751.03</strain>
        <tissue evidence="4">Whole Adult</tissue>
    </source>
</reference>
<sequence>MVKETSDIKMWAALTAQVSVAYSIICIGLEIIAAADLFTMGMLVIWFILYLINIWINLVFSGKCSNWGKSDIIIWFAITTCILIIRLACTNYSHLSIGVWVFTIIVNIYMLFVLFVIFLLGKKMDNPTTDIRSSLTSDPDNNIIISATAVETNIEDLSDNLRSAIGSYHSNLHNDSPSGGVIGSRCSNINCDSQIVFVTPPTLDNLNDESQNDLAIAPSYGVLNTDSQNLDRSGDINNIFNASDPPPSYDDVMNRKNEKEKK</sequence>
<proteinExistence type="predicted"/>
<protein>
    <submittedName>
        <fullName evidence="4">Uncharacterized protein LOC117569836 isoform X2</fullName>
    </submittedName>
</protein>
<keyword evidence="2" id="KW-0812">Transmembrane</keyword>
<feature type="region of interest" description="Disordered" evidence="1">
    <location>
        <begin position="233"/>
        <end position="262"/>
    </location>
</feature>
<feature type="transmembrane region" description="Helical" evidence="2">
    <location>
        <begin position="99"/>
        <end position="120"/>
    </location>
</feature>
<name>A0A9C6T2E4_DROAB</name>